<dbReference type="InterPro" id="IPR010497">
    <property type="entry name" value="Epoxide_hydro_N"/>
</dbReference>
<protein>
    <submittedName>
        <fullName evidence="5">Epoxide hydrolase 1</fullName>
    </submittedName>
</protein>
<dbReference type="EMBL" id="ML987195">
    <property type="protein sequence ID" value="KAF2249302.1"/>
    <property type="molecule type" value="Genomic_DNA"/>
</dbReference>
<dbReference type="InterPro" id="IPR016292">
    <property type="entry name" value="Epoxide_hydrolase"/>
</dbReference>
<proteinExistence type="inferred from homology"/>
<dbReference type="Gene3D" id="3.40.50.1820">
    <property type="entry name" value="alpha/beta hydrolase"/>
    <property type="match status" value="1"/>
</dbReference>
<feature type="domain" description="Epoxide hydrolase N-terminal" evidence="4">
    <location>
        <begin position="19"/>
        <end position="133"/>
    </location>
</feature>
<reference evidence="5" key="1">
    <citation type="journal article" date="2020" name="Stud. Mycol.">
        <title>101 Dothideomycetes genomes: a test case for predicting lifestyles and emergence of pathogens.</title>
        <authorList>
            <person name="Haridas S."/>
            <person name="Albert R."/>
            <person name="Binder M."/>
            <person name="Bloem J."/>
            <person name="Labutti K."/>
            <person name="Salamov A."/>
            <person name="Andreopoulos B."/>
            <person name="Baker S."/>
            <person name="Barry K."/>
            <person name="Bills G."/>
            <person name="Bluhm B."/>
            <person name="Cannon C."/>
            <person name="Castanera R."/>
            <person name="Culley D."/>
            <person name="Daum C."/>
            <person name="Ezra D."/>
            <person name="Gonzalez J."/>
            <person name="Henrissat B."/>
            <person name="Kuo A."/>
            <person name="Liang C."/>
            <person name="Lipzen A."/>
            <person name="Lutzoni F."/>
            <person name="Magnuson J."/>
            <person name="Mondo S."/>
            <person name="Nolan M."/>
            <person name="Ohm R."/>
            <person name="Pangilinan J."/>
            <person name="Park H.-J."/>
            <person name="Ramirez L."/>
            <person name="Alfaro M."/>
            <person name="Sun H."/>
            <person name="Tritt A."/>
            <person name="Yoshinaga Y."/>
            <person name="Zwiers L.-H."/>
            <person name="Turgeon B."/>
            <person name="Goodwin S."/>
            <person name="Spatafora J."/>
            <person name="Crous P."/>
            <person name="Grigoriev I."/>
        </authorList>
    </citation>
    <scope>NUCLEOTIDE SEQUENCE</scope>
    <source>
        <strain evidence="5">CBS 122368</strain>
    </source>
</reference>
<feature type="active site" description="Proton acceptor" evidence="3">
    <location>
        <position position="385"/>
    </location>
</feature>
<dbReference type="PRINTS" id="PR00412">
    <property type="entry name" value="EPOXHYDRLASE"/>
</dbReference>
<dbReference type="AlphaFoldDB" id="A0A6A6IHE1"/>
<evidence type="ECO:0000256" key="3">
    <source>
        <dbReference type="PIRSR" id="PIRSR001112-1"/>
    </source>
</evidence>
<dbReference type="Pfam" id="PF06441">
    <property type="entry name" value="EHN"/>
    <property type="match status" value="1"/>
</dbReference>
<dbReference type="PANTHER" id="PTHR21661:SF39">
    <property type="entry name" value="HYDROLASE, PUTATIVE (AFU_ORTHOLOGUE AFUA_3G08960)-RELATED"/>
    <property type="match status" value="1"/>
</dbReference>
<evidence type="ECO:0000313" key="6">
    <source>
        <dbReference type="Proteomes" id="UP000800094"/>
    </source>
</evidence>
<accession>A0A6A6IHE1</accession>
<dbReference type="OrthoDB" id="7130006at2759"/>
<dbReference type="Proteomes" id="UP000800094">
    <property type="component" value="Unassembled WGS sequence"/>
</dbReference>
<dbReference type="RefSeq" id="XP_033684306.1">
    <property type="nucleotide sequence ID" value="XM_033829046.1"/>
</dbReference>
<sequence length="408" mass="46154">MAPSTVSYGTLPHDVQGKIEKFELHVEEQQVRDFKQLVRLSPVAKECYENRGEGHNGLGVTRAWMLEAKAYWESEFDWRKQEEYINSFPHYKADIVDDDGRIYSIHFAALFSEKKSAIPTTRLHGWPASFQEFLPVLDLLRKKYSPQDLPYHIIVPSLPGYTLSSPPPLDRPWKIADSARIMHKLMLNLGFGDGGYVVQGGDIGAAVGRTMAATYPECKALHLNYCFMFPPDDASASELSDTEKKGLERFDAFNATGNAYGREHGTRPATIGHVLSASPVALLAWIGEKYLEWSDAASRLPLSTILAEVSLYWFTGCMPTSIYPYEEDFLQVPHPKGYFHAQAHLFVDKPLGYSYFPRELAPMPRSWVGRTGRLCWFRGHEEGGHFPALERPGEMLADLEDFVGEVWE</sequence>
<dbReference type="InterPro" id="IPR029058">
    <property type="entry name" value="AB_hydrolase_fold"/>
</dbReference>
<name>A0A6A6IHE1_9PLEO</name>
<gene>
    <name evidence="5" type="ORF">BU26DRAFT_519419</name>
</gene>
<dbReference type="GeneID" id="54582376"/>
<feature type="active site" description="Proton donor" evidence="3">
    <location>
        <position position="325"/>
    </location>
</feature>
<keyword evidence="6" id="KW-1185">Reference proteome</keyword>
<evidence type="ECO:0000259" key="4">
    <source>
        <dbReference type="Pfam" id="PF06441"/>
    </source>
</evidence>
<dbReference type="SUPFAM" id="SSF53474">
    <property type="entry name" value="alpha/beta-Hydrolases"/>
    <property type="match status" value="1"/>
</dbReference>
<evidence type="ECO:0000313" key="5">
    <source>
        <dbReference type="EMBL" id="KAF2249302.1"/>
    </source>
</evidence>
<dbReference type="PIRSF" id="PIRSF001112">
    <property type="entry name" value="Epoxide_hydrolase"/>
    <property type="match status" value="1"/>
</dbReference>
<organism evidence="5 6">
    <name type="scientific">Trematosphaeria pertusa</name>
    <dbReference type="NCBI Taxonomy" id="390896"/>
    <lineage>
        <taxon>Eukaryota</taxon>
        <taxon>Fungi</taxon>
        <taxon>Dikarya</taxon>
        <taxon>Ascomycota</taxon>
        <taxon>Pezizomycotina</taxon>
        <taxon>Dothideomycetes</taxon>
        <taxon>Pleosporomycetidae</taxon>
        <taxon>Pleosporales</taxon>
        <taxon>Massarineae</taxon>
        <taxon>Trematosphaeriaceae</taxon>
        <taxon>Trematosphaeria</taxon>
    </lineage>
</organism>
<evidence type="ECO:0000256" key="1">
    <source>
        <dbReference type="ARBA" id="ARBA00010088"/>
    </source>
</evidence>
<dbReference type="GO" id="GO:0004301">
    <property type="term" value="F:epoxide hydrolase activity"/>
    <property type="evidence" value="ECO:0007669"/>
    <property type="project" value="TreeGrafter"/>
</dbReference>
<dbReference type="PANTHER" id="PTHR21661">
    <property type="entry name" value="EPOXIDE HYDROLASE 1-RELATED"/>
    <property type="match status" value="1"/>
</dbReference>
<evidence type="ECO:0000256" key="2">
    <source>
        <dbReference type="ARBA" id="ARBA00022801"/>
    </source>
</evidence>
<dbReference type="InterPro" id="IPR000639">
    <property type="entry name" value="Epox_hydrolase-like"/>
</dbReference>
<feature type="active site" description="Nucleophile" evidence="3">
    <location>
        <position position="202"/>
    </location>
</feature>
<comment type="similarity">
    <text evidence="1">Belongs to the peptidase S33 family.</text>
</comment>
<dbReference type="GO" id="GO:0097176">
    <property type="term" value="P:epoxide metabolic process"/>
    <property type="evidence" value="ECO:0007669"/>
    <property type="project" value="TreeGrafter"/>
</dbReference>
<keyword evidence="2 5" id="KW-0378">Hydrolase</keyword>